<protein>
    <recommendedName>
        <fullName evidence="1">SET domain-containing protein</fullName>
    </recommendedName>
</protein>
<dbReference type="PANTHER" id="PTHR47643">
    <property type="entry name" value="TPR DOMAIN PROTEIN (AFU_ORTHOLOGUE AFUA_5G12710)"/>
    <property type="match status" value="1"/>
</dbReference>
<reference evidence="2" key="1">
    <citation type="journal article" date="2023" name="Access Microbiol">
        <title>De-novo genome assembly for Akanthomyces muscarius, a biocontrol agent of insect agricultural pests.</title>
        <authorList>
            <person name="Erdos Z."/>
            <person name="Studholme D.J."/>
            <person name="Raymond B."/>
            <person name="Sharma M."/>
        </authorList>
    </citation>
    <scope>NUCLEOTIDE SEQUENCE</scope>
    <source>
        <strain evidence="2">Ve6</strain>
    </source>
</reference>
<dbReference type="Gene3D" id="1.25.40.10">
    <property type="entry name" value="Tetratricopeptide repeat domain"/>
    <property type="match status" value="1"/>
</dbReference>
<dbReference type="Gene3D" id="2.170.270.10">
    <property type="entry name" value="SET domain"/>
    <property type="match status" value="1"/>
</dbReference>
<gene>
    <name evidence="2" type="ORF">LMH87_003301</name>
</gene>
<dbReference type="AlphaFoldDB" id="A0A9W8UEI1"/>
<evidence type="ECO:0000259" key="1">
    <source>
        <dbReference type="PROSITE" id="PS50280"/>
    </source>
</evidence>
<dbReference type="KEGG" id="amus:LMH87_003301"/>
<dbReference type="SUPFAM" id="SSF82199">
    <property type="entry name" value="SET domain"/>
    <property type="match status" value="1"/>
</dbReference>
<accession>A0A9W8UEI1</accession>
<dbReference type="InterPro" id="IPR001214">
    <property type="entry name" value="SET_dom"/>
</dbReference>
<keyword evidence="3" id="KW-1185">Reference proteome</keyword>
<evidence type="ECO:0000313" key="2">
    <source>
        <dbReference type="EMBL" id="KAJ4144417.1"/>
    </source>
</evidence>
<organism evidence="2 3">
    <name type="scientific">Akanthomyces muscarius</name>
    <name type="common">Entomopathogenic fungus</name>
    <name type="synonym">Lecanicillium muscarium</name>
    <dbReference type="NCBI Taxonomy" id="2231603"/>
    <lineage>
        <taxon>Eukaryota</taxon>
        <taxon>Fungi</taxon>
        <taxon>Dikarya</taxon>
        <taxon>Ascomycota</taxon>
        <taxon>Pezizomycotina</taxon>
        <taxon>Sordariomycetes</taxon>
        <taxon>Hypocreomycetidae</taxon>
        <taxon>Hypocreales</taxon>
        <taxon>Cordycipitaceae</taxon>
        <taxon>Akanthomyces</taxon>
    </lineage>
</organism>
<evidence type="ECO:0000313" key="3">
    <source>
        <dbReference type="Proteomes" id="UP001144673"/>
    </source>
</evidence>
<dbReference type="EMBL" id="JAJHUN010000011">
    <property type="protein sequence ID" value="KAJ4144417.1"/>
    <property type="molecule type" value="Genomic_DNA"/>
</dbReference>
<dbReference type="PANTHER" id="PTHR47643:SF2">
    <property type="entry name" value="TPR DOMAIN PROTEIN (AFU_ORTHOLOGUE AFUA_5G12710)"/>
    <property type="match status" value="1"/>
</dbReference>
<dbReference type="SMART" id="SM00317">
    <property type="entry name" value="SET"/>
    <property type="match status" value="1"/>
</dbReference>
<dbReference type="InterPro" id="IPR046341">
    <property type="entry name" value="SET_dom_sf"/>
</dbReference>
<name>A0A9W8UEI1_AKAMU</name>
<comment type="caution">
    <text evidence="2">The sequence shown here is derived from an EMBL/GenBank/DDBJ whole genome shotgun (WGS) entry which is preliminary data.</text>
</comment>
<dbReference type="InterPro" id="IPR053209">
    <property type="entry name" value="Gramillin-biosynth_MTr"/>
</dbReference>
<dbReference type="PROSITE" id="PS50280">
    <property type="entry name" value="SET"/>
    <property type="match status" value="1"/>
</dbReference>
<dbReference type="Proteomes" id="UP001144673">
    <property type="component" value="Chromosome 2"/>
</dbReference>
<feature type="domain" description="SET" evidence="1">
    <location>
        <begin position="350"/>
        <end position="542"/>
    </location>
</feature>
<dbReference type="InterPro" id="IPR011990">
    <property type="entry name" value="TPR-like_helical_dom_sf"/>
</dbReference>
<dbReference type="GeneID" id="80890460"/>
<dbReference type="RefSeq" id="XP_056048087.1">
    <property type="nucleotide sequence ID" value="XM_056204423.1"/>
</dbReference>
<dbReference type="CDD" id="cd20071">
    <property type="entry name" value="SET_SMYD"/>
    <property type="match status" value="1"/>
</dbReference>
<proteinExistence type="predicted"/>
<dbReference type="Pfam" id="PF00856">
    <property type="entry name" value="SET"/>
    <property type="match status" value="1"/>
</dbReference>
<dbReference type="SUPFAM" id="SSF48452">
    <property type="entry name" value="TPR-like"/>
    <property type="match status" value="1"/>
</dbReference>
<sequence length="743" mass="83501">MDTREVSQDTQIAAALRNAQLMYESSKRRNGQLVHYHPSLQSIIAKFLAMNRGLEETHSSGHTISMTQLPPPYLPSDRFLDELQPIRITQMRLGEHHRSTKVFLRVLTPPNRINAILAAVEDLEGTTVTLQLYHQPPEATNPSKETIQVGRVLLLKEPFFKCATDGTYSLRVDHLGDVVWLEPCDGRIPDIWKTTAPKMSSEAVRMQGNEVVKKACWAKALRLYSDAVRCAATPEEAQLAFVNRSLTNLRLGRPEQALIDANKTNEQISPTEKSTFREIRALYELRYFDRCLERLTHFLENWPDNSEAKAEMARVKTRTSEKNDGAYSFSRMYRQANQSTAQIDCGTFSVPVEVRDAPGRGRGLFTTKAVRAGDLLLCEKAFVYSYCDLSSGRYSVLMDLESKRGFAGAQAEILTQMIQNLYHNPEYSRPILNLHHGDYKTVGRDVADGNPVVDSFLAAKIMSLNVFGAPRTSRETLSNLLKDKRDADGGKGGFGTAGIWIKASYVNHSCVGNCRRSFIGDMQILRAAADMEAGTELLFPYHQPQELDSHDDMQRRLKHWGFTCNCALCQAKRPMSAAQLSKRKLLMKSMQGIIDLRANKPPAKGLRLLDELNETYPESYPAELPRLEICSTCFAMAMKYNQRSDLRKTVEMLLQGLQALGYKITSVWPLSDRVAAGASRAQFEIKKWGLTNDMVPWALVNLYGASKSMAPSLSQRIREYAQRAYSIVVGEGDTFLQTFPAAV</sequence>